<accession>E4ZWW9</accession>
<evidence type="ECO:0000313" key="1">
    <source>
        <dbReference type="EMBL" id="CBX96095.1"/>
    </source>
</evidence>
<dbReference type="eggNOG" id="ENOG502R380">
    <property type="taxonomic scope" value="Eukaryota"/>
</dbReference>
<dbReference type="EMBL" id="FP929127">
    <property type="protein sequence ID" value="CBX96095.1"/>
    <property type="molecule type" value="Genomic_DNA"/>
</dbReference>
<keyword evidence="2" id="KW-1185">Reference proteome</keyword>
<dbReference type="VEuPathDB" id="FungiDB:LEMA_P032470.1"/>
<dbReference type="HOGENOM" id="CLU_038397_0_0_1"/>
<dbReference type="AlphaFoldDB" id="E4ZWW9"/>
<protein>
    <recommendedName>
        <fullName evidence="3">F-box domain-containing protein</fullName>
    </recommendedName>
</protein>
<dbReference type="InParanoid" id="E4ZWW9"/>
<sequence>MPSLLDLPNEILLHIIANIDLYREARILGYDPDCSTSYLVGEHLIDEFEENCRTLRNLALTCKRLSPLVAEQIIFAPLVTNWDYPETLQPRRGRPSCAHLLALIRLLVAHPERTNYVKQLRLSLRPEIELDYHFNGRKICPVRTLALIESLRIPSTSKHALRECAQEYPSITLVSILLTLVPRLERLCISMPIGFKIITEVERPCCILKRLSFHTLKYLKIENYSFIDLGHLPCCADTNILDLSISPEEIRHDFTAPAAPTTLSTLSKKMSNACLSELRHLRVDFQTRTVGIWNHGKRMYMIDLLQKFRHLKHLDFYAESSDCKNPFRSVRAFPHYQANIQNYPDESDHLPLHVEDQYWDQRLYDARTEITDYQNLVDSIIHLRPTLETLRLPGGFWTLPGGMRKPLPRFDKFTQLSKLLIPQAAILSIKLDNMRLDDVVGDFDLSPKMALPPMLRHLVVFDADAPFLHSQWLLDFFGAQLGRKQWPGFEHLEIRLGYTVEDDELERIIAGRSPSQKTFCTLARTAPFRTVVRRDDDVPSLSLE</sequence>
<name>E4ZWW9_LEPMJ</name>
<dbReference type="GeneID" id="13289628"/>
<dbReference type="Proteomes" id="UP000002668">
    <property type="component" value="Genome"/>
</dbReference>
<organism evidence="2">
    <name type="scientific">Leptosphaeria maculans (strain JN3 / isolate v23.1.3 / race Av1-4-5-6-7-8)</name>
    <name type="common">Blackleg fungus</name>
    <name type="synonym">Phoma lingam</name>
    <dbReference type="NCBI Taxonomy" id="985895"/>
    <lineage>
        <taxon>Eukaryota</taxon>
        <taxon>Fungi</taxon>
        <taxon>Dikarya</taxon>
        <taxon>Ascomycota</taxon>
        <taxon>Pezizomycotina</taxon>
        <taxon>Dothideomycetes</taxon>
        <taxon>Pleosporomycetidae</taxon>
        <taxon>Pleosporales</taxon>
        <taxon>Pleosporineae</taxon>
        <taxon>Leptosphaeriaceae</taxon>
        <taxon>Plenodomus</taxon>
        <taxon>Plenodomus lingam/Leptosphaeria maculans species complex</taxon>
    </lineage>
</organism>
<evidence type="ECO:0008006" key="3">
    <source>
        <dbReference type="Google" id="ProtNLM"/>
    </source>
</evidence>
<reference evidence="2" key="1">
    <citation type="journal article" date="2011" name="Nat. Commun.">
        <title>Effector diversification within compartments of the Leptosphaeria maculans genome affected by Repeat-Induced Point mutations.</title>
        <authorList>
            <person name="Rouxel T."/>
            <person name="Grandaubert J."/>
            <person name="Hane J.K."/>
            <person name="Hoede C."/>
            <person name="van de Wouw A.P."/>
            <person name="Couloux A."/>
            <person name="Dominguez V."/>
            <person name="Anthouard V."/>
            <person name="Bally P."/>
            <person name="Bourras S."/>
            <person name="Cozijnsen A.J."/>
            <person name="Ciuffetti L.M."/>
            <person name="Degrave A."/>
            <person name="Dilmaghani A."/>
            <person name="Duret L."/>
            <person name="Fudal I."/>
            <person name="Goodwin S.B."/>
            <person name="Gout L."/>
            <person name="Glaser N."/>
            <person name="Linglin J."/>
            <person name="Kema G.H.J."/>
            <person name="Lapalu N."/>
            <person name="Lawrence C.B."/>
            <person name="May K."/>
            <person name="Meyer M."/>
            <person name="Ollivier B."/>
            <person name="Poulain J."/>
            <person name="Schoch C.L."/>
            <person name="Simon A."/>
            <person name="Spatafora J.W."/>
            <person name="Stachowiak A."/>
            <person name="Turgeon B.G."/>
            <person name="Tyler B.M."/>
            <person name="Vincent D."/>
            <person name="Weissenbach J."/>
            <person name="Amselem J."/>
            <person name="Quesneville H."/>
            <person name="Oliver R.P."/>
            <person name="Wincker P."/>
            <person name="Balesdent M.-H."/>
            <person name="Howlett B.J."/>
        </authorList>
    </citation>
    <scope>NUCLEOTIDE SEQUENCE [LARGE SCALE GENOMIC DNA]</scope>
    <source>
        <strain evidence="2">JN3 / isolate v23.1.3 / race Av1-4-5-6-7-8</strain>
    </source>
</reference>
<dbReference type="RefSeq" id="XP_003839574.1">
    <property type="nucleotide sequence ID" value="XM_003839526.1"/>
</dbReference>
<gene>
    <name evidence="1" type="ORF">LEMA_P032470.1</name>
</gene>
<dbReference type="OMA" id="TEVTDYQ"/>
<evidence type="ECO:0000313" key="2">
    <source>
        <dbReference type="Proteomes" id="UP000002668"/>
    </source>
</evidence>
<dbReference type="OrthoDB" id="3719074at2759"/>
<proteinExistence type="predicted"/>